<sequence length="734" mass="83256">MDSTQFFVTHQKWFSSQLLSLYSNSQYGAVAGSAWPPWVPMEVMFDFKVDPFGFKRVVQKTSASLRFEKYNTLRLKYNDEITNENDHPSGPNGMESRIDNLWVEFPRVQALCNSSQYYAMYIIVLDLLMYSEPLEKTRNERLEKIMLASDFSDLRGAPEMVIRLQERIRQLDEIKTQFQIHAKSLDKKGWEDRIMLDRDLAACEDDGLLRWNISSDQIVWHLIRDNNEPLMEFQIQHAEYDRTDNSDGSHINLMQIGKIVGLNLMPDAIYPEMFAPYSDAERGAFNEGGNQQMLRVYWYMLEAIAGIPVMDHFEVNLFPMKIQLEREVGKRLFEYMFPGHDDDKSNANKNKSPFMVKHMIPMDDEDDNDITTNNSINLHVTDVDNNDSYSSTRPGSLELRLQPTMTSEQRPSTAVSTKSSSNPTRILQRRKDHPRELQLQKKPSLESLQFGQSLKPTMTRTTAGSTATLSDSASINGDAKSKRFGIRSSKTQKEKPSDDLTKMMSRASEYMTLAYVKIPSVVLCLSYKGKGERNLEDVHDFVFRLPMIEYRNKTWSNLDLALALKKDVIRALISHTGAIIGNKFMIRVVPSPPAQQIPVILTYQKVVKRRKSFASSRTGIEAPGSGSSSVYSGVSQTSRPPYQASFTMTPANKENDTDTYSLRPFSKSGGGDNIERPHSSADVVDSTPSLIESHGHGHEQVIQDKTDDVDVVANAGDRVPTGRKKSKSLLGRLS</sequence>
<dbReference type="PANTHER" id="PTHR15678:SF6">
    <property type="entry name" value="BRIDGE-LIKE LIPID TRANSFER PROTEIN FAMILY MEMBER 2"/>
    <property type="match status" value="1"/>
</dbReference>
<dbReference type="Pfam" id="PF10344">
    <property type="entry name" value="Hobbit"/>
    <property type="match status" value="2"/>
</dbReference>
<accession>A0A395J9Y1</accession>
<name>A0A395J9Y1_9HELO</name>
<gene>
    <name evidence="2" type="ORF">DID88_007172</name>
</gene>
<dbReference type="PANTHER" id="PTHR15678">
    <property type="entry name" value="ANTIGEN MLAA-22-RELATED"/>
    <property type="match status" value="1"/>
</dbReference>
<feature type="compositionally biased region" description="Low complexity" evidence="1">
    <location>
        <begin position="457"/>
        <end position="468"/>
    </location>
</feature>
<dbReference type="OrthoDB" id="1562405at2759"/>
<evidence type="ECO:0000256" key="1">
    <source>
        <dbReference type="SAM" id="MobiDB-lite"/>
    </source>
</evidence>
<feature type="region of interest" description="Disordered" evidence="1">
    <location>
        <begin position="715"/>
        <end position="734"/>
    </location>
</feature>
<feature type="compositionally biased region" description="Polar residues" evidence="1">
    <location>
        <begin position="403"/>
        <end position="425"/>
    </location>
</feature>
<dbReference type="AlphaFoldDB" id="A0A395J9Y1"/>
<organism evidence="2 3">
    <name type="scientific">Monilinia fructigena</name>
    <dbReference type="NCBI Taxonomy" id="38457"/>
    <lineage>
        <taxon>Eukaryota</taxon>
        <taxon>Fungi</taxon>
        <taxon>Dikarya</taxon>
        <taxon>Ascomycota</taxon>
        <taxon>Pezizomycotina</taxon>
        <taxon>Leotiomycetes</taxon>
        <taxon>Helotiales</taxon>
        <taxon>Sclerotiniaceae</taxon>
        <taxon>Monilinia</taxon>
    </lineage>
</organism>
<feature type="region of interest" description="Disordered" evidence="1">
    <location>
        <begin position="451"/>
        <end position="474"/>
    </location>
</feature>
<protein>
    <submittedName>
        <fullName evidence="2">Uncharacterized protein</fullName>
    </submittedName>
</protein>
<dbReference type="InterPro" id="IPR045167">
    <property type="entry name" value="Hobbit"/>
</dbReference>
<feature type="compositionally biased region" description="Low complexity" evidence="1">
    <location>
        <begin position="624"/>
        <end position="635"/>
    </location>
</feature>
<keyword evidence="3" id="KW-1185">Reference proteome</keyword>
<feature type="compositionally biased region" description="Basic and acidic residues" evidence="1">
    <location>
        <begin position="693"/>
        <end position="708"/>
    </location>
</feature>
<proteinExistence type="predicted"/>
<feature type="region of interest" description="Disordered" evidence="1">
    <location>
        <begin position="614"/>
        <end position="708"/>
    </location>
</feature>
<feature type="compositionally biased region" description="Polar residues" evidence="1">
    <location>
        <begin position="636"/>
        <end position="652"/>
    </location>
</feature>
<evidence type="ECO:0000313" key="2">
    <source>
        <dbReference type="EMBL" id="RAL68443.1"/>
    </source>
</evidence>
<dbReference type="EMBL" id="QKRW01000001">
    <property type="protein sequence ID" value="RAL68443.1"/>
    <property type="molecule type" value="Genomic_DNA"/>
</dbReference>
<reference evidence="2 3" key="1">
    <citation type="submission" date="2018-06" db="EMBL/GenBank/DDBJ databases">
        <title>Genome Sequence of the Brown Rot Fungal Pathogen Monilinia fructigena.</title>
        <authorList>
            <person name="Landi L."/>
            <person name="De Miccolis Angelini R.M."/>
            <person name="Pollastro S."/>
            <person name="Abate D."/>
            <person name="Faretra F."/>
            <person name="Romanazzi G."/>
        </authorList>
    </citation>
    <scope>NUCLEOTIDE SEQUENCE [LARGE SCALE GENOMIC DNA]</scope>
    <source>
        <strain evidence="2 3">Mfrg269</strain>
    </source>
</reference>
<dbReference type="Proteomes" id="UP000249056">
    <property type="component" value="Unassembled WGS sequence"/>
</dbReference>
<comment type="caution">
    <text evidence="2">The sequence shown here is derived from an EMBL/GenBank/DDBJ whole genome shotgun (WGS) entry which is preliminary data.</text>
</comment>
<evidence type="ECO:0000313" key="3">
    <source>
        <dbReference type="Proteomes" id="UP000249056"/>
    </source>
</evidence>
<feature type="region of interest" description="Disordered" evidence="1">
    <location>
        <begin position="380"/>
        <end position="435"/>
    </location>
</feature>